<proteinExistence type="predicted"/>
<dbReference type="AlphaFoldDB" id="A0A2K1XB13"/>
<feature type="chain" id="PRO_5014363116" evidence="2">
    <location>
        <begin position="23"/>
        <end position="121"/>
    </location>
</feature>
<keyword evidence="1" id="KW-0812">Transmembrane</keyword>
<feature type="transmembrane region" description="Helical" evidence="1">
    <location>
        <begin position="38"/>
        <end position="60"/>
    </location>
</feature>
<dbReference type="PANTHER" id="PTHR34672:SF2">
    <property type="entry name" value="ARABINOGALACTAN PROTEIN 23"/>
    <property type="match status" value="1"/>
</dbReference>
<dbReference type="InterPro" id="IPR044702">
    <property type="entry name" value="AGP23/40"/>
</dbReference>
<feature type="signal peptide" evidence="2">
    <location>
        <begin position="1"/>
        <end position="22"/>
    </location>
</feature>
<protein>
    <submittedName>
        <fullName evidence="3">Uncharacterized protein</fullName>
    </submittedName>
</protein>
<reference evidence="3 4" key="1">
    <citation type="journal article" date="2006" name="Science">
        <title>The genome of black cottonwood, Populus trichocarpa (Torr. &amp; Gray).</title>
        <authorList>
            <person name="Tuskan G.A."/>
            <person name="Difazio S."/>
            <person name="Jansson S."/>
            <person name="Bohlmann J."/>
            <person name="Grigoriev I."/>
            <person name="Hellsten U."/>
            <person name="Putnam N."/>
            <person name="Ralph S."/>
            <person name="Rombauts S."/>
            <person name="Salamov A."/>
            <person name="Schein J."/>
            <person name="Sterck L."/>
            <person name="Aerts A."/>
            <person name="Bhalerao R.R."/>
            <person name="Bhalerao R.P."/>
            <person name="Blaudez D."/>
            <person name="Boerjan W."/>
            <person name="Brun A."/>
            <person name="Brunner A."/>
            <person name="Busov V."/>
            <person name="Campbell M."/>
            <person name="Carlson J."/>
            <person name="Chalot M."/>
            <person name="Chapman J."/>
            <person name="Chen G.L."/>
            <person name="Cooper D."/>
            <person name="Coutinho P.M."/>
            <person name="Couturier J."/>
            <person name="Covert S."/>
            <person name="Cronk Q."/>
            <person name="Cunningham R."/>
            <person name="Davis J."/>
            <person name="Degroeve S."/>
            <person name="Dejardin A."/>
            <person name="Depamphilis C."/>
            <person name="Detter J."/>
            <person name="Dirks B."/>
            <person name="Dubchak I."/>
            <person name="Duplessis S."/>
            <person name="Ehlting J."/>
            <person name="Ellis B."/>
            <person name="Gendler K."/>
            <person name="Goodstein D."/>
            <person name="Gribskov M."/>
            <person name="Grimwood J."/>
            <person name="Groover A."/>
            <person name="Gunter L."/>
            <person name="Hamberger B."/>
            <person name="Heinze B."/>
            <person name="Helariutta Y."/>
            <person name="Henrissat B."/>
            <person name="Holligan D."/>
            <person name="Holt R."/>
            <person name="Huang W."/>
            <person name="Islam-Faridi N."/>
            <person name="Jones S."/>
            <person name="Jones-Rhoades M."/>
            <person name="Jorgensen R."/>
            <person name="Joshi C."/>
            <person name="Kangasjarvi J."/>
            <person name="Karlsson J."/>
            <person name="Kelleher C."/>
            <person name="Kirkpatrick R."/>
            <person name="Kirst M."/>
            <person name="Kohler A."/>
            <person name="Kalluri U."/>
            <person name="Larimer F."/>
            <person name="Leebens-Mack J."/>
            <person name="Leple J.C."/>
            <person name="Locascio P."/>
            <person name="Lou Y."/>
            <person name="Lucas S."/>
            <person name="Martin F."/>
            <person name="Montanini B."/>
            <person name="Napoli C."/>
            <person name="Nelson D.R."/>
            <person name="Nelson C."/>
            <person name="Nieminen K."/>
            <person name="Nilsson O."/>
            <person name="Pereda V."/>
            <person name="Peter G."/>
            <person name="Philippe R."/>
            <person name="Pilate G."/>
            <person name="Poliakov A."/>
            <person name="Razumovskaya J."/>
            <person name="Richardson P."/>
            <person name="Rinaldi C."/>
            <person name="Ritland K."/>
            <person name="Rouze P."/>
            <person name="Ryaboy D."/>
            <person name="Schmutz J."/>
            <person name="Schrader J."/>
            <person name="Segerman B."/>
            <person name="Shin H."/>
            <person name="Siddiqui A."/>
            <person name="Sterky F."/>
            <person name="Terry A."/>
            <person name="Tsai C.J."/>
            <person name="Uberbacher E."/>
            <person name="Unneberg P."/>
            <person name="Vahala J."/>
            <person name="Wall K."/>
            <person name="Wessler S."/>
            <person name="Yang G."/>
            <person name="Yin T."/>
            <person name="Douglas C."/>
            <person name="Marra M."/>
            <person name="Sandberg G."/>
            <person name="Van de Peer Y."/>
            <person name="Rokhsar D."/>
        </authorList>
    </citation>
    <scope>NUCLEOTIDE SEQUENCE [LARGE SCALE GENOMIC DNA]</scope>
    <source>
        <strain evidence="4">cv. Nisqually</strain>
    </source>
</reference>
<evidence type="ECO:0000313" key="4">
    <source>
        <dbReference type="Proteomes" id="UP000006729"/>
    </source>
</evidence>
<keyword evidence="2" id="KW-0732">Signal</keyword>
<keyword evidence="1" id="KW-1133">Transmembrane helix</keyword>
<organism evidence="3 4">
    <name type="scientific">Populus trichocarpa</name>
    <name type="common">Western balsam poplar</name>
    <name type="synonym">Populus balsamifera subsp. trichocarpa</name>
    <dbReference type="NCBI Taxonomy" id="3694"/>
    <lineage>
        <taxon>Eukaryota</taxon>
        <taxon>Viridiplantae</taxon>
        <taxon>Streptophyta</taxon>
        <taxon>Embryophyta</taxon>
        <taxon>Tracheophyta</taxon>
        <taxon>Spermatophyta</taxon>
        <taxon>Magnoliopsida</taxon>
        <taxon>eudicotyledons</taxon>
        <taxon>Gunneridae</taxon>
        <taxon>Pentapetalae</taxon>
        <taxon>rosids</taxon>
        <taxon>fabids</taxon>
        <taxon>Malpighiales</taxon>
        <taxon>Salicaceae</taxon>
        <taxon>Saliceae</taxon>
        <taxon>Populus</taxon>
    </lineage>
</organism>
<dbReference type="InParanoid" id="A0A2K1XB13"/>
<name>A0A2K1XB13_POPTR</name>
<accession>A0A2K1XB13</accession>
<gene>
    <name evidence="3" type="ORF">POPTR_016G052000</name>
</gene>
<keyword evidence="4" id="KW-1185">Reference proteome</keyword>
<evidence type="ECO:0000313" key="3">
    <source>
        <dbReference type="EMBL" id="PNS97963.1"/>
    </source>
</evidence>
<sequence length="121" mass="12821">MGLKKISCAVLVVAASMSAALAADEVSAPAPSPTSGASATLPVVGSLIGASLVSFFAYYFQKNNPFIHWQKEQNNSPAPFGCNKVFILEENVLFKGSLNYLSYQNSKQILDTKATCVRASA</sequence>
<keyword evidence="1" id="KW-0472">Membrane</keyword>
<dbReference type="PANTHER" id="PTHR34672">
    <property type="entry name" value="POLLEN-SPECIFIC ARABINOGALACTA PROTEIN BAN102"/>
    <property type="match status" value="1"/>
</dbReference>
<dbReference type="EMBL" id="CM009305">
    <property type="protein sequence ID" value="PNS97963.1"/>
    <property type="molecule type" value="Genomic_DNA"/>
</dbReference>
<evidence type="ECO:0000256" key="2">
    <source>
        <dbReference type="SAM" id="SignalP"/>
    </source>
</evidence>
<evidence type="ECO:0000256" key="1">
    <source>
        <dbReference type="SAM" id="Phobius"/>
    </source>
</evidence>
<dbReference type="Proteomes" id="UP000006729">
    <property type="component" value="Chromosome 16"/>
</dbReference>